<dbReference type="Proteomes" id="UP001519460">
    <property type="component" value="Unassembled WGS sequence"/>
</dbReference>
<reference evidence="2 3" key="1">
    <citation type="journal article" date="2023" name="Sci. Data">
        <title>Genome assembly of the Korean intertidal mud-creeper Batillaria attramentaria.</title>
        <authorList>
            <person name="Patra A.K."/>
            <person name="Ho P.T."/>
            <person name="Jun S."/>
            <person name="Lee S.J."/>
            <person name="Kim Y."/>
            <person name="Won Y.J."/>
        </authorList>
    </citation>
    <scope>NUCLEOTIDE SEQUENCE [LARGE SCALE GENOMIC DNA]</scope>
    <source>
        <strain evidence="2">Wonlab-2016</strain>
    </source>
</reference>
<dbReference type="AlphaFoldDB" id="A0ABD0KTZ7"/>
<comment type="caution">
    <text evidence="2">The sequence shown here is derived from an EMBL/GenBank/DDBJ whole genome shotgun (WGS) entry which is preliminary data.</text>
</comment>
<feature type="compositionally biased region" description="Polar residues" evidence="1">
    <location>
        <begin position="16"/>
        <end position="28"/>
    </location>
</feature>
<proteinExistence type="predicted"/>
<accession>A0ABD0KTZ7</accession>
<evidence type="ECO:0000256" key="1">
    <source>
        <dbReference type="SAM" id="MobiDB-lite"/>
    </source>
</evidence>
<keyword evidence="3" id="KW-1185">Reference proteome</keyword>
<protein>
    <submittedName>
        <fullName evidence="2">Uncharacterized protein</fullName>
    </submittedName>
</protein>
<sequence length="92" mass="10266">MSVLQEGKTLKGLAQKPTNKKSPSQQISKIPKAYNSVLPHLNDLQAQHTRKKKQERSGCTCKDSGMSTSSFGGGKNQWRLFRCCRVEELAET</sequence>
<name>A0ABD0KTZ7_9CAEN</name>
<dbReference type="EMBL" id="JACVVK020000123">
    <property type="protein sequence ID" value="KAK7490733.1"/>
    <property type="molecule type" value="Genomic_DNA"/>
</dbReference>
<evidence type="ECO:0000313" key="3">
    <source>
        <dbReference type="Proteomes" id="UP001519460"/>
    </source>
</evidence>
<organism evidence="2 3">
    <name type="scientific">Batillaria attramentaria</name>
    <dbReference type="NCBI Taxonomy" id="370345"/>
    <lineage>
        <taxon>Eukaryota</taxon>
        <taxon>Metazoa</taxon>
        <taxon>Spiralia</taxon>
        <taxon>Lophotrochozoa</taxon>
        <taxon>Mollusca</taxon>
        <taxon>Gastropoda</taxon>
        <taxon>Caenogastropoda</taxon>
        <taxon>Sorbeoconcha</taxon>
        <taxon>Cerithioidea</taxon>
        <taxon>Batillariidae</taxon>
        <taxon>Batillaria</taxon>
    </lineage>
</organism>
<feature type="region of interest" description="Disordered" evidence="1">
    <location>
        <begin position="1"/>
        <end position="31"/>
    </location>
</feature>
<feature type="region of interest" description="Disordered" evidence="1">
    <location>
        <begin position="44"/>
        <end position="72"/>
    </location>
</feature>
<evidence type="ECO:0000313" key="2">
    <source>
        <dbReference type="EMBL" id="KAK7490733.1"/>
    </source>
</evidence>
<gene>
    <name evidence="2" type="ORF">BaRGS_00017962</name>
</gene>